<protein>
    <submittedName>
        <fullName evidence="2">Uncharacterized protein</fullName>
    </submittedName>
</protein>
<evidence type="ECO:0000313" key="2">
    <source>
        <dbReference type="EMBL" id="GAA5216842.1"/>
    </source>
</evidence>
<proteinExistence type="predicted"/>
<name>A0ABP9THE0_9ACTN</name>
<dbReference type="EMBL" id="BAABJR010000028">
    <property type="protein sequence ID" value="GAA5216842.1"/>
    <property type="molecule type" value="Genomic_DNA"/>
</dbReference>
<organism evidence="2 3">
    <name type="scientific">Streptomyces thinghirensis</name>
    <dbReference type="NCBI Taxonomy" id="551547"/>
    <lineage>
        <taxon>Bacteria</taxon>
        <taxon>Bacillati</taxon>
        <taxon>Actinomycetota</taxon>
        <taxon>Actinomycetes</taxon>
        <taxon>Kitasatosporales</taxon>
        <taxon>Streptomycetaceae</taxon>
        <taxon>Streptomyces</taxon>
    </lineage>
</organism>
<feature type="region of interest" description="Disordered" evidence="1">
    <location>
        <begin position="47"/>
        <end position="67"/>
    </location>
</feature>
<comment type="caution">
    <text evidence="2">The sequence shown here is derived from an EMBL/GenBank/DDBJ whole genome shotgun (WGS) entry which is preliminary data.</text>
</comment>
<gene>
    <name evidence="2" type="ORF">GCM10023323_71490</name>
</gene>
<dbReference type="Proteomes" id="UP001499878">
    <property type="component" value="Unassembled WGS sequence"/>
</dbReference>
<sequence>MARRERRPRQHLPGIADLRIAADEATTALVVEVLRREFNITDPEPYDSGYSYLRLDTGNTAGDPGDD</sequence>
<evidence type="ECO:0000256" key="1">
    <source>
        <dbReference type="SAM" id="MobiDB-lite"/>
    </source>
</evidence>
<dbReference type="RefSeq" id="WP_345637762.1">
    <property type="nucleotide sequence ID" value="NZ_BAABJR010000028.1"/>
</dbReference>
<evidence type="ECO:0000313" key="3">
    <source>
        <dbReference type="Proteomes" id="UP001499878"/>
    </source>
</evidence>
<keyword evidence="3" id="KW-1185">Reference proteome</keyword>
<accession>A0ABP9THE0</accession>
<reference evidence="3" key="1">
    <citation type="journal article" date="2019" name="Int. J. Syst. Evol. Microbiol.">
        <title>The Global Catalogue of Microorganisms (GCM) 10K type strain sequencing project: providing services to taxonomists for standard genome sequencing and annotation.</title>
        <authorList>
            <consortium name="The Broad Institute Genomics Platform"/>
            <consortium name="The Broad Institute Genome Sequencing Center for Infectious Disease"/>
            <person name="Wu L."/>
            <person name="Ma J."/>
        </authorList>
    </citation>
    <scope>NUCLEOTIDE SEQUENCE [LARGE SCALE GENOMIC DNA]</scope>
    <source>
        <strain evidence="3">JCM 18306</strain>
    </source>
</reference>